<name>A0ABP1FHM1_9CHLO</name>
<proteinExistence type="predicted"/>
<feature type="compositionally biased region" description="Basic residues" evidence="1">
    <location>
        <begin position="172"/>
        <end position="182"/>
    </location>
</feature>
<accession>A0ABP1FHM1</accession>
<evidence type="ECO:0000313" key="3">
    <source>
        <dbReference type="EMBL" id="CAL5219445.1"/>
    </source>
</evidence>
<feature type="compositionally biased region" description="Low complexity" evidence="1">
    <location>
        <begin position="185"/>
        <end position="196"/>
    </location>
</feature>
<evidence type="ECO:0000313" key="4">
    <source>
        <dbReference type="Proteomes" id="UP001497392"/>
    </source>
</evidence>
<feature type="transmembrane region" description="Helical" evidence="2">
    <location>
        <begin position="94"/>
        <end position="114"/>
    </location>
</feature>
<keyword evidence="2" id="KW-1133">Transmembrane helix</keyword>
<dbReference type="Proteomes" id="UP001497392">
    <property type="component" value="Unassembled WGS sequence"/>
</dbReference>
<feature type="compositionally biased region" description="Basic and acidic residues" evidence="1">
    <location>
        <begin position="203"/>
        <end position="213"/>
    </location>
</feature>
<keyword evidence="2" id="KW-0472">Membrane</keyword>
<dbReference type="EMBL" id="CAXHTA020000002">
    <property type="protein sequence ID" value="CAL5219445.1"/>
    <property type="molecule type" value="Genomic_DNA"/>
</dbReference>
<feature type="region of interest" description="Disordered" evidence="1">
    <location>
        <begin position="163"/>
        <end position="213"/>
    </location>
</feature>
<feature type="transmembrane region" description="Helical" evidence="2">
    <location>
        <begin position="135"/>
        <end position="154"/>
    </location>
</feature>
<comment type="caution">
    <text evidence="3">The sequence shown here is derived from an EMBL/GenBank/DDBJ whole genome shotgun (WGS) entry which is preliminary data.</text>
</comment>
<keyword evidence="4" id="KW-1185">Reference proteome</keyword>
<organism evidence="3 4">
    <name type="scientific">Coccomyxa viridis</name>
    <dbReference type="NCBI Taxonomy" id="1274662"/>
    <lineage>
        <taxon>Eukaryota</taxon>
        <taxon>Viridiplantae</taxon>
        <taxon>Chlorophyta</taxon>
        <taxon>core chlorophytes</taxon>
        <taxon>Trebouxiophyceae</taxon>
        <taxon>Trebouxiophyceae incertae sedis</taxon>
        <taxon>Coccomyxaceae</taxon>
        <taxon>Coccomyxa</taxon>
    </lineage>
</organism>
<feature type="transmembrane region" description="Helical" evidence="2">
    <location>
        <begin position="14"/>
        <end position="37"/>
    </location>
</feature>
<keyword evidence="2" id="KW-0812">Transmembrane</keyword>
<reference evidence="3 4" key="1">
    <citation type="submission" date="2024-06" db="EMBL/GenBank/DDBJ databases">
        <authorList>
            <person name="Kraege A."/>
            <person name="Thomma B."/>
        </authorList>
    </citation>
    <scope>NUCLEOTIDE SEQUENCE [LARGE SCALE GENOMIC DNA]</scope>
</reference>
<protein>
    <submittedName>
        <fullName evidence="3">G1278 protein</fullName>
    </submittedName>
</protein>
<evidence type="ECO:0000256" key="2">
    <source>
        <dbReference type="SAM" id="Phobius"/>
    </source>
</evidence>
<feature type="transmembrane region" description="Helical" evidence="2">
    <location>
        <begin position="69"/>
        <end position="88"/>
    </location>
</feature>
<evidence type="ECO:0000256" key="1">
    <source>
        <dbReference type="SAM" id="MobiDB-lite"/>
    </source>
</evidence>
<sequence length="213" mass="24215">MPLSLTQRSKWVKWWIWTSVIFAWAAWIICISALSAIQNKCGRHDLEDKWADVGEFGPIHRCDKLFGYWWWKITFEWGVLVGIMIAMASARVHVFRVLISSMLAIVTVLLMDMANTQFYAYYMLGHGVMMVRGKCLFSGLIIQCFFNGMLLIGLGTHDEYAEESEQDYHPGKEHKHDRRNPRPHTSGTTAGSRAGGPAEIDVEIERPSAAHAV</sequence>
<gene>
    <name evidence="3" type="primary">g1278</name>
    <name evidence="3" type="ORF">VP750_LOCUS1104</name>
</gene>